<keyword evidence="3" id="KW-1185">Reference proteome</keyword>
<sequence>MFTIGNVAKNAAFNSSGASADPTSPLYKELVAKYHYMRDPLVPMAEDVEFHDFIRSQIMEKAIRAKKNESDLASVSGSTTSTTTTTTPNNDKDRSGCTDIPQRSAREPKKKASPLFKRYLRFSCFEPRSTT</sequence>
<evidence type="ECO:0000313" key="2">
    <source>
        <dbReference type="EMBL" id="KAK8120096.1"/>
    </source>
</evidence>
<organism evidence="2 3">
    <name type="scientific">Apiospora kogelbergensis</name>
    <dbReference type="NCBI Taxonomy" id="1337665"/>
    <lineage>
        <taxon>Eukaryota</taxon>
        <taxon>Fungi</taxon>
        <taxon>Dikarya</taxon>
        <taxon>Ascomycota</taxon>
        <taxon>Pezizomycotina</taxon>
        <taxon>Sordariomycetes</taxon>
        <taxon>Xylariomycetidae</taxon>
        <taxon>Amphisphaeriales</taxon>
        <taxon>Apiosporaceae</taxon>
        <taxon>Apiospora</taxon>
    </lineage>
</organism>
<comment type="caution">
    <text evidence="2">The sequence shown here is derived from an EMBL/GenBank/DDBJ whole genome shotgun (WGS) entry which is preliminary data.</text>
</comment>
<protein>
    <submittedName>
        <fullName evidence="2">Uncharacterized protein</fullName>
    </submittedName>
</protein>
<evidence type="ECO:0000256" key="1">
    <source>
        <dbReference type="SAM" id="MobiDB-lite"/>
    </source>
</evidence>
<proteinExistence type="predicted"/>
<reference evidence="2 3" key="1">
    <citation type="submission" date="2023-01" db="EMBL/GenBank/DDBJ databases">
        <title>Analysis of 21 Apiospora genomes using comparative genomics revels a genus with tremendous synthesis potential of carbohydrate active enzymes and secondary metabolites.</title>
        <authorList>
            <person name="Sorensen T."/>
        </authorList>
    </citation>
    <scope>NUCLEOTIDE SEQUENCE [LARGE SCALE GENOMIC DNA]</scope>
    <source>
        <strain evidence="2 3">CBS 117206</strain>
    </source>
</reference>
<dbReference type="EMBL" id="JAQQWP010000004">
    <property type="protein sequence ID" value="KAK8120096.1"/>
    <property type="molecule type" value="Genomic_DNA"/>
</dbReference>
<name>A0AAW0QYR3_9PEZI</name>
<feature type="compositionally biased region" description="Low complexity" evidence="1">
    <location>
        <begin position="78"/>
        <end position="87"/>
    </location>
</feature>
<dbReference type="AlphaFoldDB" id="A0AAW0QYR3"/>
<accession>A0AAW0QYR3</accession>
<gene>
    <name evidence="2" type="ORF">PG999_004216</name>
</gene>
<dbReference type="Proteomes" id="UP001392437">
    <property type="component" value="Unassembled WGS sequence"/>
</dbReference>
<feature type="region of interest" description="Disordered" evidence="1">
    <location>
        <begin position="65"/>
        <end position="112"/>
    </location>
</feature>
<evidence type="ECO:0000313" key="3">
    <source>
        <dbReference type="Proteomes" id="UP001392437"/>
    </source>
</evidence>